<dbReference type="Gene3D" id="3.30.450.20">
    <property type="entry name" value="PAS domain"/>
    <property type="match status" value="1"/>
</dbReference>
<protein>
    <submittedName>
        <fullName evidence="8">Chemotaxis protein</fullName>
    </submittedName>
</protein>
<keyword evidence="2" id="KW-1003">Cell membrane</keyword>
<comment type="subcellular location">
    <subcellularLocation>
        <location evidence="1">Cell membrane</location>
    </subcellularLocation>
</comment>
<dbReference type="AlphaFoldDB" id="A0A6D1AFQ4"/>
<sequence length="82" mass="9398">KLEDKVKAIDYYSETVDKDILLGKNKTLLKEKFKQYTTLNDDVGAIYAASEDKKLYKYPDSGVPKGFDPTGRDWYKQAVAEK</sequence>
<feature type="domain" description="Chemotaxis methyl-accepting receptor Tar-related ligand-binding" evidence="7">
    <location>
        <begin position="1"/>
        <end position="82"/>
    </location>
</feature>
<dbReference type="EMBL" id="JAAHTE010000836">
    <property type="protein sequence ID" value="NEU03103.1"/>
    <property type="molecule type" value="Genomic_DNA"/>
</dbReference>
<keyword evidence="6" id="KW-0807">Transducer</keyword>
<evidence type="ECO:0000256" key="4">
    <source>
        <dbReference type="ARBA" id="ARBA00022989"/>
    </source>
</evidence>
<evidence type="ECO:0000256" key="2">
    <source>
        <dbReference type="ARBA" id="ARBA00022475"/>
    </source>
</evidence>
<dbReference type="GO" id="GO:0006935">
    <property type="term" value="P:chemotaxis"/>
    <property type="evidence" value="ECO:0007669"/>
    <property type="project" value="InterPro"/>
</dbReference>
<proteinExistence type="predicted"/>
<keyword evidence="4" id="KW-1133">Transmembrane helix</keyword>
<dbReference type="SMART" id="SM00319">
    <property type="entry name" value="TarH"/>
    <property type="match status" value="1"/>
</dbReference>
<comment type="caution">
    <text evidence="8">The sequence shown here is derived from an EMBL/GenBank/DDBJ whole genome shotgun (WGS) entry which is preliminary data.</text>
</comment>
<gene>
    <name evidence="8" type="ORF">G3563_29675</name>
</gene>
<dbReference type="GO" id="GO:0007165">
    <property type="term" value="P:signal transduction"/>
    <property type="evidence" value="ECO:0007669"/>
    <property type="project" value="UniProtKB-KW"/>
</dbReference>
<feature type="non-terminal residue" evidence="8">
    <location>
        <position position="1"/>
    </location>
</feature>
<evidence type="ECO:0000256" key="5">
    <source>
        <dbReference type="ARBA" id="ARBA00023136"/>
    </source>
</evidence>
<evidence type="ECO:0000313" key="8">
    <source>
        <dbReference type="EMBL" id="NEU03103.1"/>
    </source>
</evidence>
<reference evidence="8" key="1">
    <citation type="submission" date="2020-02" db="EMBL/GenBank/DDBJ databases">
        <title>Investigating the Use of Bacteriophages as New Decolonization Strategy for Intestinal Carriage of CTX-M-15-producing ST131 Escherichia coli: an In Vitro Continuous Culture System Model.</title>
        <authorList>
            <person name="Bernasconi O.J."/>
            <person name="Campos-Madueno E.I."/>
            <person name="Dona V."/>
            <person name="Perreten V."/>
            <person name="Carattoli A."/>
            <person name="Endimiani A."/>
        </authorList>
    </citation>
    <scope>NUCLEOTIDE SEQUENCE</scope>
    <source>
        <strain evidence="8">4901.28</strain>
    </source>
</reference>
<evidence type="ECO:0000256" key="3">
    <source>
        <dbReference type="ARBA" id="ARBA00022692"/>
    </source>
</evidence>
<evidence type="ECO:0000259" key="7">
    <source>
        <dbReference type="SMART" id="SM00319"/>
    </source>
</evidence>
<dbReference type="InterPro" id="IPR003122">
    <property type="entry name" value="Tar_rcpt_lig-bd"/>
</dbReference>
<evidence type="ECO:0000256" key="6">
    <source>
        <dbReference type="ARBA" id="ARBA00023224"/>
    </source>
</evidence>
<accession>A0A6D1AFQ4</accession>
<keyword evidence="3" id="KW-0812">Transmembrane</keyword>
<keyword evidence="5" id="KW-0472">Membrane</keyword>
<dbReference type="GO" id="GO:0005886">
    <property type="term" value="C:plasma membrane"/>
    <property type="evidence" value="ECO:0007669"/>
    <property type="project" value="UniProtKB-SubCell"/>
</dbReference>
<evidence type="ECO:0000256" key="1">
    <source>
        <dbReference type="ARBA" id="ARBA00004236"/>
    </source>
</evidence>
<organism evidence="8">
    <name type="scientific">Escherichia coli</name>
    <dbReference type="NCBI Taxonomy" id="562"/>
    <lineage>
        <taxon>Bacteria</taxon>
        <taxon>Pseudomonadati</taxon>
        <taxon>Pseudomonadota</taxon>
        <taxon>Gammaproteobacteria</taxon>
        <taxon>Enterobacterales</taxon>
        <taxon>Enterobacteriaceae</taxon>
        <taxon>Escherichia</taxon>
    </lineage>
</organism>
<name>A0A6D1AFQ4_ECOLX</name>
<feature type="non-terminal residue" evidence="8">
    <location>
        <position position="82"/>
    </location>
</feature>